<sequence>MRRFICILQFLTRLPLPFKGEVDEEFHKGILYFPLVGGVLGLCYGGIAFVSIRIFPAFISSLIILLSMVLLTGGLHLDGVGDTFDGLYSYRDKARILEIMKDSRLGTNALLAIFFVLLFKLGFIYEAIVQGALWRLWIMPIMGRWLLVNACYKTQSPREKGMGNLFIGKASLFMLVGATTYTLLVCGGILSIWKLPLKFYGIQVGVMFFLFLGLKGAIYSVYRKIDGLTGDILGAICEMGELMYLVFIYIGIQVSQWV</sequence>
<keyword evidence="2" id="KW-1185">Reference proteome</keyword>
<protein>
    <submittedName>
        <fullName evidence="1">Adenosylcobinamide-GDP ribazoletransferase</fullName>
    </submittedName>
</protein>
<name>A0AC61DHH6_9FIRM</name>
<evidence type="ECO:0000313" key="1">
    <source>
        <dbReference type="EMBL" id="PHV72297.1"/>
    </source>
</evidence>
<dbReference type="EMBL" id="PEDL01000001">
    <property type="protein sequence ID" value="PHV72297.1"/>
    <property type="molecule type" value="Genomic_DNA"/>
</dbReference>
<organism evidence="1 2">
    <name type="scientific">Sporanaerobium hydrogeniformans</name>
    <dbReference type="NCBI Taxonomy" id="3072179"/>
    <lineage>
        <taxon>Bacteria</taxon>
        <taxon>Bacillati</taxon>
        <taxon>Bacillota</taxon>
        <taxon>Clostridia</taxon>
        <taxon>Lachnospirales</taxon>
        <taxon>Lachnospiraceae</taxon>
        <taxon>Sporanaerobium</taxon>
    </lineage>
</organism>
<dbReference type="Proteomes" id="UP000224460">
    <property type="component" value="Unassembled WGS sequence"/>
</dbReference>
<accession>A0AC61DHH6</accession>
<gene>
    <name evidence="1" type="primary">cobS</name>
    <name evidence="1" type="ORF">CS063_02135</name>
</gene>
<reference evidence="1" key="1">
    <citation type="submission" date="2017-10" db="EMBL/GenBank/DDBJ databases">
        <title>Genome sequence of cellulolytic Lachnospiraceae bacterium XHS1971 isolated from hotspring sediment.</title>
        <authorList>
            <person name="Vasudevan G."/>
            <person name="Joshi A.J."/>
            <person name="Hivarkar S."/>
            <person name="Lanjekar V.B."/>
            <person name="Dhakephalkar P.K."/>
            <person name="Dagar S."/>
        </authorList>
    </citation>
    <scope>NUCLEOTIDE SEQUENCE</scope>
    <source>
        <strain evidence="1">XHS1971</strain>
    </source>
</reference>
<comment type="caution">
    <text evidence="1">The sequence shown here is derived from an EMBL/GenBank/DDBJ whole genome shotgun (WGS) entry which is preliminary data.</text>
</comment>
<proteinExistence type="predicted"/>
<evidence type="ECO:0000313" key="2">
    <source>
        <dbReference type="Proteomes" id="UP000224460"/>
    </source>
</evidence>